<proteinExistence type="predicted"/>
<accession>A0A8K0WZ28</accession>
<organism evidence="1 2">
    <name type="scientific">Stachybotrys elegans</name>
    <dbReference type="NCBI Taxonomy" id="80388"/>
    <lineage>
        <taxon>Eukaryota</taxon>
        <taxon>Fungi</taxon>
        <taxon>Dikarya</taxon>
        <taxon>Ascomycota</taxon>
        <taxon>Pezizomycotina</taxon>
        <taxon>Sordariomycetes</taxon>
        <taxon>Hypocreomycetidae</taxon>
        <taxon>Hypocreales</taxon>
        <taxon>Stachybotryaceae</taxon>
        <taxon>Stachybotrys</taxon>
    </lineage>
</organism>
<evidence type="ECO:0000313" key="1">
    <source>
        <dbReference type="EMBL" id="KAH7329491.1"/>
    </source>
</evidence>
<sequence>MVVLRVLMSSYACARAGFSRSAESESSAELANWGRMRECKIAAWDGKSWAGTREFARQLGKLLNKYKIENKERYHSVV</sequence>
<evidence type="ECO:0000313" key="2">
    <source>
        <dbReference type="Proteomes" id="UP000813444"/>
    </source>
</evidence>
<dbReference type="AlphaFoldDB" id="A0A8K0WZ28"/>
<name>A0A8K0WZ28_9HYPO</name>
<reference evidence="1" key="1">
    <citation type="journal article" date="2021" name="Nat. Commun.">
        <title>Genetic determinants of endophytism in the Arabidopsis root mycobiome.</title>
        <authorList>
            <person name="Mesny F."/>
            <person name="Miyauchi S."/>
            <person name="Thiergart T."/>
            <person name="Pickel B."/>
            <person name="Atanasova L."/>
            <person name="Karlsson M."/>
            <person name="Huettel B."/>
            <person name="Barry K.W."/>
            <person name="Haridas S."/>
            <person name="Chen C."/>
            <person name="Bauer D."/>
            <person name="Andreopoulos W."/>
            <person name="Pangilinan J."/>
            <person name="LaButti K."/>
            <person name="Riley R."/>
            <person name="Lipzen A."/>
            <person name="Clum A."/>
            <person name="Drula E."/>
            <person name="Henrissat B."/>
            <person name="Kohler A."/>
            <person name="Grigoriev I.V."/>
            <person name="Martin F.M."/>
            <person name="Hacquard S."/>
        </authorList>
    </citation>
    <scope>NUCLEOTIDE SEQUENCE</scope>
    <source>
        <strain evidence="1">MPI-CAGE-CH-0235</strain>
    </source>
</reference>
<gene>
    <name evidence="1" type="ORF">B0I35DRAFT_46058</name>
</gene>
<dbReference type="Proteomes" id="UP000813444">
    <property type="component" value="Unassembled WGS sequence"/>
</dbReference>
<protein>
    <submittedName>
        <fullName evidence="1">Uncharacterized protein</fullName>
    </submittedName>
</protein>
<dbReference type="EMBL" id="JAGPNK010000001">
    <property type="protein sequence ID" value="KAH7329491.1"/>
    <property type="molecule type" value="Genomic_DNA"/>
</dbReference>
<dbReference type="OrthoDB" id="44736at2759"/>
<keyword evidence="2" id="KW-1185">Reference proteome</keyword>
<comment type="caution">
    <text evidence="1">The sequence shown here is derived from an EMBL/GenBank/DDBJ whole genome shotgun (WGS) entry which is preliminary data.</text>
</comment>